<dbReference type="RefSeq" id="WP_189944054.1">
    <property type="nucleotide sequence ID" value="NZ_BMSX01000041.1"/>
</dbReference>
<name>A0A918L020_9ACTN</name>
<gene>
    <name evidence="1" type="ORF">GCM10010251_92470</name>
</gene>
<dbReference type="AlphaFoldDB" id="A0A918L020"/>
<evidence type="ECO:0000313" key="2">
    <source>
        <dbReference type="Proteomes" id="UP000658320"/>
    </source>
</evidence>
<comment type="caution">
    <text evidence="1">The sequence shown here is derived from an EMBL/GenBank/DDBJ whole genome shotgun (WGS) entry which is preliminary data.</text>
</comment>
<keyword evidence="2" id="KW-1185">Reference proteome</keyword>
<evidence type="ECO:0000313" key="1">
    <source>
        <dbReference type="EMBL" id="GGR61230.1"/>
    </source>
</evidence>
<sequence length="55" mass="6144">MTGQPCGKPHYDYPESVCTEPAGHYQRERDPHAGPLIIDGRECGGVAWDEPEHPR</sequence>
<organism evidence="1 2">
    <name type="scientific">Streptomyces aurantiogriseus</name>
    <dbReference type="NCBI Taxonomy" id="66870"/>
    <lineage>
        <taxon>Bacteria</taxon>
        <taxon>Bacillati</taxon>
        <taxon>Actinomycetota</taxon>
        <taxon>Actinomycetes</taxon>
        <taxon>Kitasatosporales</taxon>
        <taxon>Streptomycetaceae</taxon>
        <taxon>Streptomyces</taxon>
    </lineage>
</organism>
<reference evidence="1" key="1">
    <citation type="journal article" date="2014" name="Int. J. Syst. Evol. Microbiol.">
        <title>Complete genome sequence of Corynebacterium casei LMG S-19264T (=DSM 44701T), isolated from a smear-ripened cheese.</title>
        <authorList>
            <consortium name="US DOE Joint Genome Institute (JGI-PGF)"/>
            <person name="Walter F."/>
            <person name="Albersmeier A."/>
            <person name="Kalinowski J."/>
            <person name="Ruckert C."/>
        </authorList>
    </citation>
    <scope>NUCLEOTIDE SEQUENCE</scope>
    <source>
        <strain evidence="1">JCM 4346</strain>
    </source>
</reference>
<dbReference type="EMBL" id="BMSX01000041">
    <property type="protein sequence ID" value="GGR61230.1"/>
    <property type="molecule type" value="Genomic_DNA"/>
</dbReference>
<reference evidence="1" key="2">
    <citation type="submission" date="2020-09" db="EMBL/GenBank/DDBJ databases">
        <authorList>
            <person name="Sun Q."/>
            <person name="Ohkuma M."/>
        </authorList>
    </citation>
    <scope>NUCLEOTIDE SEQUENCE</scope>
    <source>
        <strain evidence="1">JCM 4346</strain>
    </source>
</reference>
<accession>A0A918L020</accession>
<dbReference type="Proteomes" id="UP000658320">
    <property type="component" value="Unassembled WGS sequence"/>
</dbReference>
<proteinExistence type="predicted"/>
<protein>
    <submittedName>
        <fullName evidence="1">Uncharacterized protein</fullName>
    </submittedName>
</protein>